<dbReference type="PANTHER" id="PTHR33154:SF33">
    <property type="entry name" value="TRANSCRIPTIONAL REPRESSOR SDPR"/>
    <property type="match status" value="1"/>
</dbReference>
<dbReference type="CDD" id="cd00090">
    <property type="entry name" value="HTH_ARSR"/>
    <property type="match status" value="1"/>
</dbReference>
<dbReference type="GeneID" id="24906884"/>
<dbReference type="SUPFAM" id="SSF46785">
    <property type="entry name" value="Winged helix' DNA-binding domain"/>
    <property type="match status" value="1"/>
</dbReference>
<keyword evidence="1" id="KW-0805">Transcription regulation</keyword>
<dbReference type="InterPro" id="IPR011991">
    <property type="entry name" value="ArsR-like_HTH"/>
</dbReference>
<evidence type="ECO:0000256" key="2">
    <source>
        <dbReference type="ARBA" id="ARBA00023125"/>
    </source>
</evidence>
<keyword evidence="2" id="KW-0238">DNA-binding</keyword>
<evidence type="ECO:0000313" key="5">
    <source>
        <dbReference type="EMBL" id="AHF81294.1"/>
    </source>
</evidence>
<dbReference type="Gene3D" id="1.10.10.10">
    <property type="entry name" value="Winged helix-like DNA-binding domain superfamily/Winged helix DNA-binding domain"/>
    <property type="match status" value="1"/>
</dbReference>
<protein>
    <submittedName>
        <fullName evidence="5">Transcriptional regulator, ArsR family</fullName>
    </submittedName>
</protein>
<reference evidence="5 6" key="1">
    <citation type="journal article" date="2014" name="Int. J. Syst. Evol. Microbiol.">
        <title>Thermococcus paralvinellae sp. nov. and Thermococcus cleftensis sp. nov. of hyperthermophilic heterotrophs from deep-sea hydrothermal vents.</title>
        <authorList>
            <person name="Hensley S.A."/>
            <person name="Jung J.H."/>
            <person name="Park C.S."/>
            <person name="Holden J.F."/>
        </authorList>
    </citation>
    <scope>NUCLEOTIDE SEQUENCE [LARGE SCALE GENOMIC DNA]</scope>
    <source>
        <strain evidence="5 6">ES1</strain>
    </source>
</reference>
<dbReference type="AlphaFoldDB" id="W0I5E7"/>
<dbReference type="Proteomes" id="UP000019027">
    <property type="component" value="Chromosome"/>
</dbReference>
<dbReference type="EMBL" id="CP006965">
    <property type="protein sequence ID" value="AHF81294.1"/>
    <property type="molecule type" value="Genomic_DNA"/>
</dbReference>
<dbReference type="InterPro" id="IPR001845">
    <property type="entry name" value="HTH_ArsR_DNA-bd_dom"/>
</dbReference>
<dbReference type="SMART" id="SM00418">
    <property type="entry name" value="HTH_ARSR"/>
    <property type="match status" value="1"/>
</dbReference>
<dbReference type="PANTHER" id="PTHR33154">
    <property type="entry name" value="TRANSCRIPTIONAL REGULATOR, ARSR FAMILY"/>
    <property type="match status" value="1"/>
</dbReference>
<feature type="domain" description="HTH arsR-type" evidence="4">
    <location>
        <begin position="10"/>
        <end position="96"/>
    </location>
</feature>
<keyword evidence="3" id="KW-0804">Transcription</keyword>
<dbReference type="Pfam" id="PF12840">
    <property type="entry name" value="HTH_20"/>
    <property type="match status" value="1"/>
</dbReference>
<keyword evidence="6" id="KW-1185">Reference proteome</keyword>
<dbReference type="GO" id="GO:0003700">
    <property type="term" value="F:DNA-binding transcription factor activity"/>
    <property type="evidence" value="ECO:0007669"/>
    <property type="project" value="InterPro"/>
</dbReference>
<dbReference type="HOGENOM" id="CLU_097806_9_1_2"/>
<name>W0I5E7_9EURY</name>
<evidence type="ECO:0000256" key="3">
    <source>
        <dbReference type="ARBA" id="ARBA00023163"/>
    </source>
</evidence>
<dbReference type="InterPro" id="IPR051081">
    <property type="entry name" value="HTH_MetalResp_TranReg"/>
</dbReference>
<evidence type="ECO:0000256" key="1">
    <source>
        <dbReference type="ARBA" id="ARBA00023015"/>
    </source>
</evidence>
<evidence type="ECO:0000313" key="6">
    <source>
        <dbReference type="Proteomes" id="UP000019027"/>
    </source>
</evidence>
<dbReference type="GO" id="GO:0003677">
    <property type="term" value="F:DNA binding"/>
    <property type="evidence" value="ECO:0007669"/>
    <property type="project" value="UniProtKB-KW"/>
</dbReference>
<proteinExistence type="predicted"/>
<dbReference type="RefSeq" id="WP_042682419.1">
    <property type="nucleotide sequence ID" value="NZ_CP006965.1"/>
</dbReference>
<sequence length="101" mass="11549">MMQDIEEVAKKLDALGHPIRLRIVMLLAKESRAMYLNEIAKRLDITRALAKVHLKKLEAAGIVKSKIILVEGEARALRYYELQDFEIHLSPKILRGEKGEV</sequence>
<accession>W0I5E7</accession>
<dbReference type="InterPro" id="IPR036390">
    <property type="entry name" value="WH_DNA-bd_sf"/>
</dbReference>
<gene>
    <name evidence="5" type="ORF">TES1_1919</name>
</gene>
<dbReference type="KEGG" id="ths:TES1_1919"/>
<organism evidence="5 6">
    <name type="scientific">Thermococcus paralvinellae</name>
    <dbReference type="NCBI Taxonomy" id="582419"/>
    <lineage>
        <taxon>Archaea</taxon>
        <taxon>Methanobacteriati</taxon>
        <taxon>Methanobacteriota</taxon>
        <taxon>Thermococci</taxon>
        <taxon>Thermococcales</taxon>
        <taxon>Thermococcaceae</taxon>
        <taxon>Thermococcus</taxon>
    </lineage>
</organism>
<dbReference type="STRING" id="582419.TES1_1919"/>
<dbReference type="InterPro" id="IPR036388">
    <property type="entry name" value="WH-like_DNA-bd_sf"/>
</dbReference>
<evidence type="ECO:0000259" key="4">
    <source>
        <dbReference type="SMART" id="SM00418"/>
    </source>
</evidence>